<feature type="domain" description="AB hydrolase-1" evidence="1">
    <location>
        <begin position="50"/>
        <end position="293"/>
    </location>
</feature>
<sequence>MKSLFFALALVGFATTPALAIVPSPAPSPIATFDVGSLHVQKFGGGPKTLIFIPGLTCGPWEWSGEIAHFSSQYTIYALTLPGFDGQAPISGALFKTTTADFWKLLARRHIVKPVVIGHSLGGTMGFMLATQHPHRLGGVIALDGLPILPGFNFMPIAQRQAIAAQTAAQLAKETHAQFAKYERTTVVPALVTSPADANVIATLVSKSDPAESGRWLAEDMTLDLRPQLHKAVVPILLIAPFDAAVDGRFHMKTPAQKRAFYQTLVAGAPNLQIDTIDRSRHFAMYDRPHAVTADITQFLAKILR</sequence>
<dbReference type="PANTHER" id="PTHR43798">
    <property type="entry name" value="MONOACYLGLYCEROL LIPASE"/>
    <property type="match status" value="1"/>
</dbReference>
<accession>E6PEL9</accession>
<proteinExistence type="predicted"/>
<dbReference type="Pfam" id="PF12697">
    <property type="entry name" value="Abhydrolase_6"/>
    <property type="match status" value="1"/>
</dbReference>
<gene>
    <name evidence="2" type="ORF">CARN1_0079</name>
</gene>
<dbReference type="InterPro" id="IPR029058">
    <property type="entry name" value="AB_hydrolase_fold"/>
</dbReference>
<evidence type="ECO:0000259" key="1">
    <source>
        <dbReference type="Pfam" id="PF12697"/>
    </source>
</evidence>
<dbReference type="SUPFAM" id="SSF53474">
    <property type="entry name" value="alpha/beta-Hydrolases"/>
    <property type="match status" value="1"/>
</dbReference>
<comment type="caution">
    <text evidence="2">The sequence shown here is derived from an EMBL/GenBank/DDBJ whole genome shotgun (WGS) entry which is preliminary data.</text>
</comment>
<dbReference type="Gene3D" id="3.40.50.1820">
    <property type="entry name" value="alpha/beta hydrolase"/>
    <property type="match status" value="1"/>
</dbReference>
<dbReference type="GO" id="GO:0016787">
    <property type="term" value="F:hydrolase activity"/>
    <property type="evidence" value="ECO:0007669"/>
    <property type="project" value="UniProtKB-KW"/>
</dbReference>
<dbReference type="EMBL" id="CABL01000005">
    <property type="protein sequence ID" value="CBH74904.1"/>
    <property type="molecule type" value="Genomic_DNA"/>
</dbReference>
<name>E6PEL9_9ZZZZ</name>
<dbReference type="AlphaFoldDB" id="E6PEL9"/>
<reference evidence="2" key="1">
    <citation type="submission" date="2009-10" db="EMBL/GenBank/DDBJ databases">
        <title>Diversity of trophic interactions inside an arsenic-rich microbial ecosystem.</title>
        <authorList>
            <person name="Bertin P.N."/>
            <person name="Heinrich-Salmeron A."/>
            <person name="Pelletier E."/>
            <person name="Goulhen-Chollet F."/>
            <person name="Arsene-Ploetze F."/>
            <person name="Gallien S."/>
            <person name="Calteau A."/>
            <person name="Vallenet D."/>
            <person name="Casiot C."/>
            <person name="Chane-Woon-Ming B."/>
            <person name="Giloteaux L."/>
            <person name="Barakat M."/>
            <person name="Bonnefoy V."/>
            <person name="Bruneel O."/>
            <person name="Chandler M."/>
            <person name="Cleiss J."/>
            <person name="Duran R."/>
            <person name="Elbaz-Poulichet F."/>
            <person name="Fonknechten N."/>
            <person name="Lauga B."/>
            <person name="Mornico D."/>
            <person name="Ortet P."/>
            <person name="Schaeffer C."/>
            <person name="Siguier P."/>
            <person name="Alexander Thil Smith A."/>
            <person name="Van Dorsselaer A."/>
            <person name="Weissenbach J."/>
            <person name="Medigue C."/>
            <person name="Le Paslier D."/>
        </authorList>
    </citation>
    <scope>NUCLEOTIDE SEQUENCE</scope>
</reference>
<protein>
    <submittedName>
        <fullName evidence="2">Putative Alpha/beta hydrolase fold-1</fullName>
    </submittedName>
</protein>
<dbReference type="InterPro" id="IPR000073">
    <property type="entry name" value="AB_hydrolase_1"/>
</dbReference>
<keyword evidence="2" id="KW-0378">Hydrolase</keyword>
<evidence type="ECO:0000313" key="2">
    <source>
        <dbReference type="EMBL" id="CBH74904.1"/>
    </source>
</evidence>
<organism evidence="2">
    <name type="scientific">mine drainage metagenome</name>
    <dbReference type="NCBI Taxonomy" id="410659"/>
    <lineage>
        <taxon>unclassified sequences</taxon>
        <taxon>metagenomes</taxon>
        <taxon>ecological metagenomes</taxon>
    </lineage>
</organism>
<dbReference type="InterPro" id="IPR050266">
    <property type="entry name" value="AB_hydrolase_sf"/>
</dbReference>